<feature type="domain" description="Helix-turn-helix" evidence="2">
    <location>
        <begin position="3"/>
        <end position="53"/>
    </location>
</feature>
<dbReference type="SUPFAM" id="SSF52242">
    <property type="entry name" value="Cobalamin (vitamin B12)-binding domain"/>
    <property type="match status" value="1"/>
</dbReference>
<gene>
    <name evidence="3" type="ORF">METZ01_LOCUS396838</name>
</gene>
<evidence type="ECO:0008006" key="4">
    <source>
        <dbReference type="Google" id="ProtNLM"/>
    </source>
</evidence>
<dbReference type="Pfam" id="PF02607">
    <property type="entry name" value="B12-binding_2"/>
    <property type="match status" value="1"/>
</dbReference>
<dbReference type="GO" id="GO:0031419">
    <property type="term" value="F:cobalamin binding"/>
    <property type="evidence" value="ECO:0007669"/>
    <property type="project" value="InterPro"/>
</dbReference>
<accession>A0A382VBW4</accession>
<dbReference type="GO" id="GO:0003677">
    <property type="term" value="F:DNA binding"/>
    <property type="evidence" value="ECO:0007669"/>
    <property type="project" value="InterPro"/>
</dbReference>
<protein>
    <recommendedName>
        <fullName evidence="4">Helix-turn-helix domain-containing protein</fullName>
    </recommendedName>
</protein>
<evidence type="ECO:0000259" key="1">
    <source>
        <dbReference type="Pfam" id="PF02607"/>
    </source>
</evidence>
<feature type="non-terminal residue" evidence="3">
    <location>
        <position position="260"/>
    </location>
</feature>
<dbReference type="InterPro" id="IPR036724">
    <property type="entry name" value="Cobalamin-bd_sf"/>
</dbReference>
<dbReference type="InterPro" id="IPR041657">
    <property type="entry name" value="HTH_17"/>
</dbReference>
<dbReference type="CDD" id="cd04762">
    <property type="entry name" value="HTH_MerR-trunc"/>
    <property type="match status" value="1"/>
</dbReference>
<dbReference type="Gene3D" id="3.40.50.280">
    <property type="entry name" value="Cobalamin-binding domain"/>
    <property type="match status" value="1"/>
</dbReference>
<dbReference type="AlphaFoldDB" id="A0A382VBW4"/>
<dbReference type="InterPro" id="IPR036594">
    <property type="entry name" value="Meth_synthase_dom"/>
</dbReference>
<dbReference type="InterPro" id="IPR010093">
    <property type="entry name" value="SinI_DNA-bd"/>
</dbReference>
<reference evidence="3" key="1">
    <citation type="submission" date="2018-05" db="EMBL/GenBank/DDBJ databases">
        <authorList>
            <person name="Lanie J.A."/>
            <person name="Ng W.-L."/>
            <person name="Kazmierczak K.M."/>
            <person name="Andrzejewski T.M."/>
            <person name="Davidsen T.M."/>
            <person name="Wayne K.J."/>
            <person name="Tettelin H."/>
            <person name="Glass J.I."/>
            <person name="Rusch D."/>
            <person name="Podicherti R."/>
            <person name="Tsui H.-C.T."/>
            <person name="Winkler M.E."/>
        </authorList>
    </citation>
    <scope>NUCLEOTIDE SEQUENCE</scope>
</reference>
<organism evidence="3">
    <name type="scientific">marine metagenome</name>
    <dbReference type="NCBI Taxonomy" id="408172"/>
    <lineage>
        <taxon>unclassified sequences</taxon>
        <taxon>metagenomes</taxon>
        <taxon>ecological metagenomes</taxon>
    </lineage>
</organism>
<dbReference type="Gene3D" id="1.10.1240.10">
    <property type="entry name" value="Methionine synthase domain"/>
    <property type="match status" value="1"/>
</dbReference>
<dbReference type="InterPro" id="IPR009061">
    <property type="entry name" value="DNA-bd_dom_put_sf"/>
</dbReference>
<evidence type="ECO:0000259" key="2">
    <source>
        <dbReference type="Pfam" id="PF12728"/>
    </source>
</evidence>
<name>A0A382VBW4_9ZZZZ</name>
<dbReference type="EMBL" id="UINC01150767">
    <property type="protein sequence ID" value="SVD43984.1"/>
    <property type="molecule type" value="Genomic_DNA"/>
</dbReference>
<dbReference type="GO" id="GO:0046872">
    <property type="term" value="F:metal ion binding"/>
    <property type="evidence" value="ECO:0007669"/>
    <property type="project" value="InterPro"/>
</dbReference>
<feature type="domain" description="B12-binding N-terminal" evidence="1">
    <location>
        <begin position="91"/>
        <end position="156"/>
    </location>
</feature>
<evidence type="ECO:0000313" key="3">
    <source>
        <dbReference type="EMBL" id="SVD43984.1"/>
    </source>
</evidence>
<dbReference type="InterPro" id="IPR003759">
    <property type="entry name" value="Cbl-bd_cap"/>
</dbReference>
<dbReference type="Pfam" id="PF12728">
    <property type="entry name" value="HTH_17"/>
    <property type="match status" value="1"/>
</dbReference>
<dbReference type="SUPFAM" id="SSF46955">
    <property type="entry name" value="Putative DNA-binding domain"/>
    <property type="match status" value="1"/>
</dbReference>
<dbReference type="NCBIfam" id="TIGR01764">
    <property type="entry name" value="excise"/>
    <property type="match status" value="1"/>
</dbReference>
<dbReference type="CDD" id="cd02065">
    <property type="entry name" value="B12-binding_like"/>
    <property type="match status" value="1"/>
</dbReference>
<dbReference type="Gene3D" id="1.10.1660.10">
    <property type="match status" value="1"/>
</dbReference>
<sequence>MKYLTSKEVAILMGVNVSTIKRWTDDGKLPCYQTPGGHRKFILSHINEFLSKNKKKSRKVNVIELEGIKDRKLIQYIDHGAYQKLIPVFLDHAINADSNRLKTTLIGLYMKQYPVYEIYDSLVLPVLRLIGDKWADDKISIAEEHLASNTIRNAVNSLGESLQRQYLKGQGYTLCLALSGDQHDLPLIMAKQVLELQGIPVLNCGRDTPVESLKTLLKKFKPDRIIVSLTYIEDRKLANREMNELFKITSELKVKICIGG</sequence>
<proteinExistence type="predicted"/>